<comment type="caution">
    <text evidence="1">The sequence shown here is derived from an EMBL/GenBank/DDBJ whole genome shotgun (WGS) entry which is preliminary data.</text>
</comment>
<dbReference type="Proteomes" id="UP001056778">
    <property type="component" value="Chromosome 2"/>
</dbReference>
<name>A0ACB9TIC9_HOLOL</name>
<keyword evidence="2" id="KW-1185">Reference proteome</keyword>
<dbReference type="EMBL" id="CM043016">
    <property type="protein sequence ID" value="KAI4466561.1"/>
    <property type="molecule type" value="Genomic_DNA"/>
</dbReference>
<gene>
    <name evidence="1" type="ORF">MML48_2g00000589</name>
</gene>
<sequence length="189" mass="21693">MVTHSNASMPIPNRKTKINMPAGDENPPLNESSRPVSLPASDEDFEEENEQVQESEEVVETEQVKKDVPAKELPTKPQPGPSFYVHLQRDVMKEFMRQNELTPKEKIGWRKRIQFLTPNIKWFEKTVEDVVELESSMLFLLNTLATNCLTSTASMKWKPLLASILSWVIYIIQEFGVIGKWFPSRAVSM</sequence>
<reference evidence="1" key="1">
    <citation type="submission" date="2022-04" db="EMBL/GenBank/DDBJ databases">
        <title>Chromosome-scale genome assembly of Holotrichia oblita Faldermann.</title>
        <authorList>
            <person name="Rongchong L."/>
        </authorList>
    </citation>
    <scope>NUCLEOTIDE SEQUENCE</scope>
    <source>
        <strain evidence="1">81SQS9</strain>
    </source>
</reference>
<proteinExistence type="predicted"/>
<protein>
    <submittedName>
        <fullName evidence="1">Uncharacterized protein</fullName>
    </submittedName>
</protein>
<organism evidence="1 2">
    <name type="scientific">Holotrichia oblita</name>
    <name type="common">Chafer beetle</name>
    <dbReference type="NCBI Taxonomy" id="644536"/>
    <lineage>
        <taxon>Eukaryota</taxon>
        <taxon>Metazoa</taxon>
        <taxon>Ecdysozoa</taxon>
        <taxon>Arthropoda</taxon>
        <taxon>Hexapoda</taxon>
        <taxon>Insecta</taxon>
        <taxon>Pterygota</taxon>
        <taxon>Neoptera</taxon>
        <taxon>Endopterygota</taxon>
        <taxon>Coleoptera</taxon>
        <taxon>Polyphaga</taxon>
        <taxon>Scarabaeiformia</taxon>
        <taxon>Scarabaeidae</taxon>
        <taxon>Melolonthinae</taxon>
        <taxon>Holotrichia</taxon>
    </lineage>
</organism>
<accession>A0ACB9TIC9</accession>
<evidence type="ECO:0000313" key="2">
    <source>
        <dbReference type="Proteomes" id="UP001056778"/>
    </source>
</evidence>
<evidence type="ECO:0000313" key="1">
    <source>
        <dbReference type="EMBL" id="KAI4466561.1"/>
    </source>
</evidence>